<protein>
    <submittedName>
        <fullName evidence="1">Uncharacterized protein</fullName>
    </submittedName>
</protein>
<evidence type="ECO:0000313" key="1">
    <source>
        <dbReference type="EMBL" id="AYV85040.1"/>
    </source>
</evidence>
<dbReference type="EMBL" id="MK072438">
    <property type="protein sequence ID" value="AYV85040.1"/>
    <property type="molecule type" value="Genomic_DNA"/>
</dbReference>
<proteinExistence type="predicted"/>
<gene>
    <name evidence="1" type="ORF">Satyrvirus2_51</name>
</gene>
<name>A0A3G5ACY7_9VIRU</name>
<reference evidence="1" key="1">
    <citation type="submission" date="2018-10" db="EMBL/GenBank/DDBJ databases">
        <title>Hidden diversity of soil giant viruses.</title>
        <authorList>
            <person name="Schulz F."/>
            <person name="Alteio L."/>
            <person name="Goudeau D."/>
            <person name="Ryan E.M."/>
            <person name="Malmstrom R.R."/>
            <person name="Blanchard J."/>
            <person name="Woyke T."/>
        </authorList>
    </citation>
    <scope>NUCLEOTIDE SEQUENCE</scope>
    <source>
        <strain evidence="1">SAV1</strain>
    </source>
</reference>
<accession>A0A3G5ACY7</accession>
<organism evidence="1">
    <name type="scientific">Satyrvirus sp</name>
    <dbReference type="NCBI Taxonomy" id="2487771"/>
    <lineage>
        <taxon>Viruses</taxon>
        <taxon>Varidnaviria</taxon>
        <taxon>Bamfordvirae</taxon>
        <taxon>Nucleocytoviricota</taxon>
        <taxon>Megaviricetes</taxon>
        <taxon>Imitervirales</taxon>
        <taxon>Mimiviridae</taxon>
        <taxon>Megamimivirinae</taxon>
    </lineage>
</organism>
<sequence>MEMIKIKPDYVVINTDYTSRILNKLDELIDEIVRMELLFHDDSIYKLDDAGQRVFIRNNIMFIKDTHGSDKKINYISNDKNISKKIYEMLPKKRTDGSICFRVFSEIFYIFNLIYVLKNLRYCNCLDLTTISNMELYKDGGINILYIEIGCESG</sequence>